<dbReference type="GO" id="GO:0004197">
    <property type="term" value="F:cysteine-type endopeptidase activity"/>
    <property type="evidence" value="ECO:0007669"/>
    <property type="project" value="InterPro"/>
</dbReference>
<proteinExistence type="predicted"/>
<dbReference type="EC" id="3.4.22.49" evidence="2"/>
<evidence type="ECO:0000313" key="6">
    <source>
        <dbReference type="EMBL" id="CAD7251894.1"/>
    </source>
</evidence>
<dbReference type="AlphaFoldDB" id="A0A7R9AD60"/>
<dbReference type="GO" id="GO:0051307">
    <property type="term" value="P:meiotic chromosome separation"/>
    <property type="evidence" value="ECO:0007669"/>
    <property type="project" value="TreeGrafter"/>
</dbReference>
<keyword evidence="7" id="KW-1185">Reference proteome</keyword>
<dbReference type="GO" id="GO:0072686">
    <property type="term" value="C:mitotic spindle"/>
    <property type="evidence" value="ECO:0007669"/>
    <property type="project" value="TreeGrafter"/>
</dbReference>
<evidence type="ECO:0000256" key="3">
    <source>
        <dbReference type="ARBA" id="ARBA00022801"/>
    </source>
</evidence>
<gene>
    <name evidence="6" type="ORF">DSTB1V02_LOCUS11656</name>
</gene>
<dbReference type="EMBL" id="CAJPEV010003913">
    <property type="protein sequence ID" value="CAG0900805.1"/>
    <property type="molecule type" value="Genomic_DNA"/>
</dbReference>
<evidence type="ECO:0000259" key="5">
    <source>
        <dbReference type="PROSITE" id="PS51700"/>
    </source>
</evidence>
<keyword evidence="3" id="KW-0378">Hydrolase</keyword>
<dbReference type="PROSITE" id="PS51700">
    <property type="entry name" value="SEPARIN"/>
    <property type="match status" value="1"/>
</dbReference>
<evidence type="ECO:0000256" key="2">
    <source>
        <dbReference type="ARBA" id="ARBA00012489"/>
    </source>
</evidence>
<comment type="catalytic activity">
    <reaction evidence="1">
        <text>All bonds known to be hydrolyzed by this endopeptidase have arginine in P1 and an acidic residue in P4. P6 is often occupied by an acidic residue or by a hydroxy-amino-acid residue, the phosphorylation of which enhances cleavage.</text>
        <dbReference type="EC" id="3.4.22.49"/>
    </reaction>
</comment>
<reference evidence="6" key="1">
    <citation type="submission" date="2020-11" db="EMBL/GenBank/DDBJ databases">
        <authorList>
            <person name="Tran Van P."/>
        </authorList>
    </citation>
    <scope>NUCLEOTIDE SEQUENCE</scope>
</reference>
<dbReference type="GO" id="GO:0005737">
    <property type="term" value="C:cytoplasm"/>
    <property type="evidence" value="ECO:0007669"/>
    <property type="project" value="TreeGrafter"/>
</dbReference>
<dbReference type="EMBL" id="LR903430">
    <property type="protein sequence ID" value="CAD7251894.1"/>
    <property type="molecule type" value="Genomic_DNA"/>
</dbReference>
<dbReference type="GO" id="GO:0005634">
    <property type="term" value="C:nucleus"/>
    <property type="evidence" value="ECO:0007669"/>
    <property type="project" value="InterPro"/>
</dbReference>
<name>A0A7R9AD60_9CRUS</name>
<dbReference type="PANTHER" id="PTHR12792">
    <property type="entry name" value="EXTRA SPINDLE POLES 1-RELATED"/>
    <property type="match status" value="1"/>
</dbReference>
<dbReference type="OrthoDB" id="10255632at2759"/>
<evidence type="ECO:0000313" key="7">
    <source>
        <dbReference type="Proteomes" id="UP000677054"/>
    </source>
</evidence>
<dbReference type="GO" id="GO:0006508">
    <property type="term" value="P:proteolysis"/>
    <property type="evidence" value="ECO:0007669"/>
    <property type="project" value="InterPro"/>
</dbReference>
<accession>A0A7R9AD60</accession>
<dbReference type="PANTHER" id="PTHR12792:SF0">
    <property type="entry name" value="SEPARIN"/>
    <property type="match status" value="1"/>
</dbReference>
<dbReference type="InterPro" id="IPR005314">
    <property type="entry name" value="Peptidase_C50"/>
</dbReference>
<dbReference type="Pfam" id="PF03568">
    <property type="entry name" value="Separin_C"/>
    <property type="match status" value="1"/>
</dbReference>
<keyword evidence="4" id="KW-0159">Chromosome partition</keyword>
<dbReference type="Proteomes" id="UP000677054">
    <property type="component" value="Unassembled WGS sequence"/>
</dbReference>
<dbReference type="InterPro" id="IPR030397">
    <property type="entry name" value="SEPARIN_core_dom"/>
</dbReference>
<evidence type="ECO:0000256" key="4">
    <source>
        <dbReference type="ARBA" id="ARBA00022829"/>
    </source>
</evidence>
<organism evidence="6">
    <name type="scientific">Darwinula stevensoni</name>
    <dbReference type="NCBI Taxonomy" id="69355"/>
    <lineage>
        <taxon>Eukaryota</taxon>
        <taxon>Metazoa</taxon>
        <taxon>Ecdysozoa</taxon>
        <taxon>Arthropoda</taxon>
        <taxon>Crustacea</taxon>
        <taxon>Oligostraca</taxon>
        <taxon>Ostracoda</taxon>
        <taxon>Podocopa</taxon>
        <taxon>Podocopida</taxon>
        <taxon>Darwinulocopina</taxon>
        <taxon>Darwinuloidea</taxon>
        <taxon>Darwinulidae</taxon>
        <taxon>Darwinula</taxon>
    </lineage>
</organism>
<protein>
    <recommendedName>
        <fullName evidence="2">separase</fullName>
        <ecNumber evidence="2">3.4.22.49</ecNumber>
    </recommendedName>
</protein>
<sequence length="156" mass="16981">MTKYMEKHPNWKGLVEEEPSEEQLRDVLASFDLFLYCGHGSGTKFLPSIEVQRMECRALALLFGCSSGKLVQYGKKVEPHGVAYSYLLAGSPGVLGALCVVTDVDTDLITQAFLDTWLSGNVDLLSSLVKARKVAKSPFNAAACIFYGLPSISLLS</sequence>
<evidence type="ECO:0000256" key="1">
    <source>
        <dbReference type="ARBA" id="ARBA00000451"/>
    </source>
</evidence>
<feature type="domain" description="Peptidase C50" evidence="5">
    <location>
        <begin position="1"/>
        <end position="76"/>
    </location>
</feature>